<protein>
    <recommendedName>
        <fullName evidence="7 8">Cell division protein FtsL</fullName>
    </recommendedName>
</protein>
<evidence type="ECO:0000256" key="6">
    <source>
        <dbReference type="ARBA" id="ARBA00023306"/>
    </source>
</evidence>
<reference evidence="9" key="1">
    <citation type="submission" date="2021-03" db="EMBL/GenBank/DDBJ databases">
        <title>Antimicrobial resistance genes in bacteria isolated from Japanese honey, and their potential for conferring macrolide and lincosamide resistance in the American foulbrood pathogen Paenibacillus larvae.</title>
        <authorList>
            <person name="Okamoto M."/>
            <person name="Kumagai M."/>
            <person name="Kanamori H."/>
            <person name="Takamatsu D."/>
        </authorList>
    </citation>
    <scope>NUCLEOTIDE SEQUENCE</scope>
    <source>
        <strain evidence="9">J27TS8</strain>
    </source>
</reference>
<comment type="caution">
    <text evidence="9">The sequence shown here is derived from an EMBL/GenBank/DDBJ whole genome shotgun (WGS) entry which is preliminary data.</text>
</comment>
<evidence type="ECO:0000256" key="8">
    <source>
        <dbReference type="NCBIfam" id="TIGR02209"/>
    </source>
</evidence>
<keyword evidence="1 7" id="KW-1003">Cell membrane</keyword>
<dbReference type="NCBIfam" id="TIGR02209">
    <property type="entry name" value="ftsL_broad"/>
    <property type="match status" value="1"/>
</dbReference>
<evidence type="ECO:0000256" key="1">
    <source>
        <dbReference type="ARBA" id="ARBA00022475"/>
    </source>
</evidence>
<feature type="transmembrane region" description="Helical" evidence="7">
    <location>
        <begin position="36"/>
        <end position="54"/>
    </location>
</feature>
<dbReference type="InterPro" id="IPR007060">
    <property type="entry name" value="FtsL/DivIC"/>
</dbReference>
<organism evidence="9 10">
    <name type="scientific">Robertmurraya siralis</name>
    <dbReference type="NCBI Taxonomy" id="77777"/>
    <lineage>
        <taxon>Bacteria</taxon>
        <taxon>Bacillati</taxon>
        <taxon>Bacillota</taxon>
        <taxon>Bacilli</taxon>
        <taxon>Bacillales</taxon>
        <taxon>Bacillaceae</taxon>
        <taxon>Robertmurraya</taxon>
    </lineage>
</organism>
<name>A0A919WG95_9BACI</name>
<evidence type="ECO:0000256" key="4">
    <source>
        <dbReference type="ARBA" id="ARBA00022989"/>
    </source>
</evidence>
<dbReference type="GO" id="GO:0043093">
    <property type="term" value="P:FtsZ-dependent cytokinesis"/>
    <property type="evidence" value="ECO:0007669"/>
    <property type="project" value="UniProtKB-UniRule"/>
</dbReference>
<evidence type="ECO:0000256" key="7">
    <source>
        <dbReference type="HAMAP-Rule" id="MF_00910"/>
    </source>
</evidence>
<keyword evidence="10" id="KW-1185">Reference proteome</keyword>
<dbReference type="RefSeq" id="WP_095313102.1">
    <property type="nucleotide sequence ID" value="NZ_BORC01000002.1"/>
</dbReference>
<evidence type="ECO:0000256" key="5">
    <source>
        <dbReference type="ARBA" id="ARBA00023136"/>
    </source>
</evidence>
<dbReference type="GO" id="GO:0005886">
    <property type="term" value="C:plasma membrane"/>
    <property type="evidence" value="ECO:0007669"/>
    <property type="project" value="UniProtKB-SubCell"/>
</dbReference>
<evidence type="ECO:0000256" key="2">
    <source>
        <dbReference type="ARBA" id="ARBA00022618"/>
    </source>
</evidence>
<comment type="subcellular location">
    <subcellularLocation>
        <location evidence="7">Cell membrane</location>
        <topology evidence="7">Single-pass type II membrane protein</topology>
    </subcellularLocation>
    <text evidence="7">Localizes to the division septum where it forms a ring structure.</text>
</comment>
<evidence type="ECO:0000313" key="9">
    <source>
        <dbReference type="EMBL" id="GIN61425.1"/>
    </source>
</evidence>
<dbReference type="EMBL" id="BORC01000002">
    <property type="protein sequence ID" value="GIN61425.1"/>
    <property type="molecule type" value="Genomic_DNA"/>
</dbReference>
<comment type="similarity">
    <text evidence="7">Belongs to the FtsL family.</text>
</comment>
<dbReference type="OrthoDB" id="14664at2"/>
<dbReference type="Pfam" id="PF04977">
    <property type="entry name" value="DivIC"/>
    <property type="match status" value="1"/>
</dbReference>
<accession>A0A919WG95</accession>
<keyword evidence="5 7" id="KW-0472">Membrane</keyword>
<keyword evidence="2 7" id="KW-0132">Cell division</keyword>
<keyword evidence="4 7" id="KW-1133">Transmembrane helix</keyword>
<dbReference type="Proteomes" id="UP000682111">
    <property type="component" value="Unassembled WGS sequence"/>
</dbReference>
<dbReference type="InterPro" id="IPR011922">
    <property type="entry name" value="Cell_div_FtsL"/>
</dbReference>
<comment type="function">
    <text evidence="7">Essential cell division protein.</text>
</comment>
<dbReference type="HAMAP" id="MF_00910">
    <property type="entry name" value="FtsL"/>
    <property type="match status" value="1"/>
</dbReference>
<sequence length="118" mass="13289">MGNLARKLQQEQQQKQVQAPKIVRKNRLGFSPGEKILAFIFCVALCFGAVQIISNQAAIYEINKDIQETSSIIQSQQKVNADLAMQVEELSTYERIWAKAKELGLKLNENNVKVVQGQ</sequence>
<keyword evidence="3 7" id="KW-0812">Transmembrane</keyword>
<keyword evidence="6 7" id="KW-0131">Cell cycle</keyword>
<dbReference type="AlphaFoldDB" id="A0A919WG95"/>
<gene>
    <name evidence="7" type="primary">ftsL</name>
    <name evidence="9" type="ORF">J27TS8_14180</name>
</gene>
<evidence type="ECO:0000256" key="3">
    <source>
        <dbReference type="ARBA" id="ARBA00022692"/>
    </source>
</evidence>
<proteinExistence type="inferred from homology"/>
<dbReference type="GO" id="GO:0032153">
    <property type="term" value="C:cell division site"/>
    <property type="evidence" value="ECO:0007669"/>
    <property type="project" value="UniProtKB-UniRule"/>
</dbReference>
<evidence type="ECO:0000313" key="10">
    <source>
        <dbReference type="Proteomes" id="UP000682111"/>
    </source>
</evidence>